<feature type="domain" description="Glycoside hydrolase family 65 N-terminal" evidence="7">
    <location>
        <begin position="23"/>
        <end position="286"/>
    </location>
</feature>
<evidence type="ECO:0000259" key="5">
    <source>
        <dbReference type="Pfam" id="PF03632"/>
    </source>
</evidence>
<evidence type="ECO:0000256" key="4">
    <source>
        <dbReference type="SAM" id="MobiDB-lite"/>
    </source>
</evidence>
<evidence type="ECO:0000256" key="2">
    <source>
        <dbReference type="PIRSR" id="PIRSR036289-50"/>
    </source>
</evidence>
<dbReference type="InterPro" id="IPR005196">
    <property type="entry name" value="Glyco_hydro_65_N"/>
</dbReference>
<name>A0A1N6SG74_9SPIO</name>
<dbReference type="AlphaFoldDB" id="A0A1N6SG74"/>
<dbReference type="Gene3D" id="1.50.10.10">
    <property type="match status" value="1"/>
</dbReference>
<dbReference type="SUPFAM" id="SSF74650">
    <property type="entry name" value="Galactose mutarotase-like"/>
    <property type="match status" value="1"/>
</dbReference>
<dbReference type="InterPro" id="IPR011013">
    <property type="entry name" value="Gal_mutarotase_sf_dom"/>
</dbReference>
<dbReference type="PIRSF" id="PIRSF036289">
    <property type="entry name" value="Glycosyl_hydrolase_malt_phosph"/>
    <property type="match status" value="1"/>
</dbReference>
<evidence type="ECO:0000313" key="9">
    <source>
        <dbReference type="Proteomes" id="UP000186400"/>
    </source>
</evidence>
<dbReference type="Gene3D" id="2.70.98.40">
    <property type="entry name" value="Glycoside hydrolase, family 65, N-terminal domain"/>
    <property type="match status" value="1"/>
</dbReference>
<organism evidence="8 9">
    <name type="scientific">Alkalispirochaeta americana</name>
    <dbReference type="NCBI Taxonomy" id="159291"/>
    <lineage>
        <taxon>Bacteria</taxon>
        <taxon>Pseudomonadati</taxon>
        <taxon>Spirochaetota</taxon>
        <taxon>Spirochaetia</taxon>
        <taxon>Spirochaetales</taxon>
        <taxon>Spirochaetaceae</taxon>
        <taxon>Alkalispirochaeta</taxon>
    </lineage>
</organism>
<feature type="active site" description="Proton donor" evidence="2">
    <location>
        <position position="504"/>
    </location>
</feature>
<dbReference type="GO" id="GO:0016757">
    <property type="term" value="F:glycosyltransferase activity"/>
    <property type="evidence" value="ECO:0007669"/>
    <property type="project" value="UniProtKB-ARBA"/>
</dbReference>
<dbReference type="InterPro" id="IPR037018">
    <property type="entry name" value="GH65_N"/>
</dbReference>
<accession>A0A1N6SG74</accession>
<dbReference type="STRING" id="159291.SAMN05920897_10870"/>
<dbReference type="Pfam" id="PF03633">
    <property type="entry name" value="Glyco_hydro_65C"/>
    <property type="match status" value="1"/>
</dbReference>
<evidence type="ECO:0000259" key="6">
    <source>
        <dbReference type="Pfam" id="PF03633"/>
    </source>
</evidence>
<dbReference type="InterPro" id="IPR017045">
    <property type="entry name" value="Malt_Pase/Glycosyl_Hdrlase"/>
</dbReference>
<feature type="region of interest" description="Disordered" evidence="4">
    <location>
        <begin position="184"/>
        <end position="203"/>
    </location>
</feature>
<dbReference type="SUPFAM" id="SSF48208">
    <property type="entry name" value="Six-hairpin glycosidases"/>
    <property type="match status" value="1"/>
</dbReference>
<protein>
    <submittedName>
        <fullName evidence="8">Alpha,alpha-trehalose phosphorylase</fullName>
    </submittedName>
</protein>
<reference evidence="8 9" key="1">
    <citation type="submission" date="2017-01" db="EMBL/GenBank/DDBJ databases">
        <authorList>
            <person name="Mah S.A."/>
            <person name="Swanson W.J."/>
            <person name="Moy G.W."/>
            <person name="Vacquier V.D."/>
        </authorList>
    </citation>
    <scope>NUCLEOTIDE SEQUENCE [LARGE SCALE GENOMIC DNA]</scope>
    <source>
        <strain evidence="8 9">ASpG1</strain>
    </source>
</reference>
<keyword evidence="9" id="KW-1185">Reference proteome</keyword>
<dbReference type="PANTHER" id="PTHR11051:SF13">
    <property type="entry name" value="GLYCOSYL TRANSFERASE"/>
    <property type="match status" value="1"/>
</dbReference>
<dbReference type="InterPro" id="IPR008928">
    <property type="entry name" value="6-hairpin_glycosidase_sf"/>
</dbReference>
<dbReference type="GO" id="GO:0004553">
    <property type="term" value="F:hydrolase activity, hydrolyzing O-glycosyl compounds"/>
    <property type="evidence" value="ECO:0007669"/>
    <property type="project" value="TreeGrafter"/>
</dbReference>
<dbReference type="Gene3D" id="2.60.420.10">
    <property type="entry name" value="Maltose phosphorylase, domain 3"/>
    <property type="match status" value="1"/>
</dbReference>
<dbReference type="PANTHER" id="PTHR11051">
    <property type="entry name" value="GLYCOSYL HYDROLASE-RELATED"/>
    <property type="match status" value="1"/>
</dbReference>
<feature type="domain" description="Glycoside hydrolase family 65 C-terminal" evidence="6">
    <location>
        <begin position="713"/>
        <end position="773"/>
    </location>
</feature>
<gene>
    <name evidence="8" type="ORF">SAMN05920897_10870</name>
</gene>
<evidence type="ECO:0000256" key="1">
    <source>
        <dbReference type="ARBA" id="ARBA00006768"/>
    </source>
</evidence>
<comment type="similarity">
    <text evidence="1">Belongs to the glycosyl hydrolase 65 family.</text>
</comment>
<evidence type="ECO:0000313" key="8">
    <source>
        <dbReference type="EMBL" id="SIQ40084.1"/>
    </source>
</evidence>
<sequence>MIPRKFELLPEHLYPSQEWAIVETAFSQPWMGNAETIFALSNGFIGVRGLPEEGRPTIESASFCNGFHETWPIVHAEEAYGFARTGQTMVNVPDATLLKLYVDDEPFFLPTARMVEYHRELDFRTGVLSRTIHWAAPSGKQVYITSRRLVSLEYRHLAAISYEVTVDTDAPVVISSQLLNRQDSFASDERGNGGPLSDPRRSKGFTQRVLNARHHLERDLRVCTGYRTTNSGMVLGAGMDHIMETDNPWQMQRSWSEDLGKVVFTVDARPNVPINITKFFTYHTSRTVPAVEVVDRACRTLDRAMRDGYQHLEERQRSFLGEFWSHADVQVDAEPQVQQAIRWNIFQLCQASARAETTGIPAKGLTGQAYEGHYFWDTEIYVTPFLTYTDPRVSRNLLRFRHSMLGHARDRARELSESGALFPWRTINGEEASSYYAAGTAQYHINADIAYAIKNYLDARGDFDLVAEVGAEILVETARLWCDLGFFSPETGDFHIHGVTGPDEYTTVVNDNTFTNLMARRNLRFAAAMVRRLREERPEAYAHLVHETGLIETEWAEWDLAADAMYIPFDMERGILPQDDNFLEKERWDFAGTPIDRYPLLLHFHPLVIYRHQVIKQADVVLAMVLLGDEFTLEDKRRNFDYYDPLTTGDSSLSACVQSILAAEIGYEEKALEYFQYALFMDLANVAGNVVDGAHIASTGGVWMAITYGFGGMRNYNGALSFDPRLPSTWGSLSFRIRYHESRIEVTLERECYRFELIEGDPADITVCGTPLKLLPGKPLEVAAPEAKPE</sequence>
<feature type="binding site" evidence="3">
    <location>
        <begin position="616"/>
        <end position="617"/>
    </location>
    <ligand>
        <name>substrate</name>
    </ligand>
</feature>
<evidence type="ECO:0000256" key="3">
    <source>
        <dbReference type="PIRSR" id="PIRSR036289-51"/>
    </source>
</evidence>
<feature type="domain" description="Glycoside hydrolase family 65 central catalytic" evidence="5">
    <location>
        <begin position="342"/>
        <end position="704"/>
    </location>
</feature>
<dbReference type="RefSeq" id="WP_076488640.1">
    <property type="nucleotide sequence ID" value="NZ_FTMS01000008.1"/>
</dbReference>
<dbReference type="InterPro" id="IPR005195">
    <property type="entry name" value="Glyco_hydro_65_M"/>
</dbReference>
<dbReference type="OrthoDB" id="9758855at2"/>
<dbReference type="Pfam" id="PF03632">
    <property type="entry name" value="Glyco_hydro_65m"/>
    <property type="match status" value="1"/>
</dbReference>
<dbReference type="InterPro" id="IPR005194">
    <property type="entry name" value="Glyco_hydro_65_C"/>
</dbReference>
<dbReference type="InterPro" id="IPR012341">
    <property type="entry name" value="6hp_glycosidase-like_sf"/>
</dbReference>
<dbReference type="Proteomes" id="UP000186400">
    <property type="component" value="Unassembled WGS sequence"/>
</dbReference>
<evidence type="ECO:0000259" key="7">
    <source>
        <dbReference type="Pfam" id="PF03636"/>
    </source>
</evidence>
<dbReference type="EMBL" id="FTMS01000008">
    <property type="protein sequence ID" value="SIQ40084.1"/>
    <property type="molecule type" value="Genomic_DNA"/>
</dbReference>
<dbReference type="Pfam" id="PF03636">
    <property type="entry name" value="Glyco_hydro_65N"/>
    <property type="match status" value="1"/>
</dbReference>
<dbReference type="GO" id="GO:0005975">
    <property type="term" value="P:carbohydrate metabolic process"/>
    <property type="evidence" value="ECO:0007669"/>
    <property type="project" value="InterPro"/>
</dbReference>
<feature type="binding site" evidence="3">
    <location>
        <begin position="376"/>
        <end position="377"/>
    </location>
    <ligand>
        <name>substrate</name>
    </ligand>
</feature>
<proteinExistence type="inferred from homology"/>
<dbReference type="GO" id="GO:0030246">
    <property type="term" value="F:carbohydrate binding"/>
    <property type="evidence" value="ECO:0007669"/>
    <property type="project" value="InterPro"/>
</dbReference>